<gene>
    <name evidence="1" type="ORF">A2Z11_04265</name>
</gene>
<name>A0A1G1WG69_9BACT</name>
<evidence type="ECO:0000313" key="1">
    <source>
        <dbReference type="EMBL" id="OGY26703.1"/>
    </source>
</evidence>
<evidence type="ECO:0000313" key="2">
    <source>
        <dbReference type="Proteomes" id="UP000176389"/>
    </source>
</evidence>
<dbReference type="STRING" id="1802596.A2Z11_04265"/>
<dbReference type="Proteomes" id="UP000176389">
    <property type="component" value="Unassembled WGS sequence"/>
</dbReference>
<proteinExistence type="predicted"/>
<sequence>MEDKEQIQKILQRLDNHDKRIGVLEGKKVITGMQEEKKVRKPIKSKAEDLTPPVKKLFDEGFFKEAKIDLGVVDELKNRLLTKKKPLRASVVNVLRKMVREGFLERATIARGKKSLIAYKNKS</sequence>
<protein>
    <submittedName>
        <fullName evidence="1">Uncharacterized protein</fullName>
    </submittedName>
</protein>
<dbReference type="AlphaFoldDB" id="A0A1G1WG69"/>
<organism evidence="1 2">
    <name type="scientific">Candidatus Woykebacteria bacterium RBG_16_43_9</name>
    <dbReference type="NCBI Taxonomy" id="1802596"/>
    <lineage>
        <taxon>Bacteria</taxon>
        <taxon>Candidatus Woykeibacteriota</taxon>
    </lineage>
</organism>
<accession>A0A1G1WG69</accession>
<comment type="caution">
    <text evidence="1">The sequence shown here is derived from an EMBL/GenBank/DDBJ whole genome shotgun (WGS) entry which is preliminary data.</text>
</comment>
<dbReference type="EMBL" id="MHCS01000013">
    <property type="protein sequence ID" value="OGY26703.1"/>
    <property type="molecule type" value="Genomic_DNA"/>
</dbReference>
<reference evidence="1 2" key="1">
    <citation type="journal article" date="2016" name="Nat. Commun.">
        <title>Thousands of microbial genomes shed light on interconnected biogeochemical processes in an aquifer system.</title>
        <authorList>
            <person name="Anantharaman K."/>
            <person name="Brown C.T."/>
            <person name="Hug L.A."/>
            <person name="Sharon I."/>
            <person name="Castelle C.J."/>
            <person name="Probst A.J."/>
            <person name="Thomas B.C."/>
            <person name="Singh A."/>
            <person name="Wilkins M.J."/>
            <person name="Karaoz U."/>
            <person name="Brodie E.L."/>
            <person name="Williams K.H."/>
            <person name="Hubbard S.S."/>
            <person name="Banfield J.F."/>
        </authorList>
    </citation>
    <scope>NUCLEOTIDE SEQUENCE [LARGE SCALE GENOMIC DNA]</scope>
</reference>